<dbReference type="InterPro" id="IPR045011">
    <property type="entry name" value="TYRAAT1/2"/>
</dbReference>
<accession>A0AAD7PEG4</accession>
<name>A0AAD7PEG4_QUISA</name>
<organism evidence="3 4">
    <name type="scientific">Quillaja saponaria</name>
    <name type="common">Soap bark tree</name>
    <dbReference type="NCBI Taxonomy" id="32244"/>
    <lineage>
        <taxon>Eukaryota</taxon>
        <taxon>Viridiplantae</taxon>
        <taxon>Streptophyta</taxon>
        <taxon>Embryophyta</taxon>
        <taxon>Tracheophyta</taxon>
        <taxon>Spermatophyta</taxon>
        <taxon>Magnoliopsida</taxon>
        <taxon>eudicotyledons</taxon>
        <taxon>Gunneridae</taxon>
        <taxon>Pentapetalae</taxon>
        <taxon>rosids</taxon>
        <taxon>fabids</taxon>
        <taxon>Fabales</taxon>
        <taxon>Quillajaceae</taxon>
        <taxon>Quillaja</taxon>
    </lineage>
</organism>
<evidence type="ECO:0000259" key="2">
    <source>
        <dbReference type="PROSITE" id="PS51176"/>
    </source>
</evidence>
<reference evidence="3" key="1">
    <citation type="journal article" date="2023" name="Science">
        <title>Elucidation of the pathway for biosynthesis of saponin adjuvants from the soapbark tree.</title>
        <authorList>
            <person name="Reed J."/>
            <person name="Orme A."/>
            <person name="El-Demerdash A."/>
            <person name="Owen C."/>
            <person name="Martin L.B.B."/>
            <person name="Misra R.C."/>
            <person name="Kikuchi S."/>
            <person name="Rejzek M."/>
            <person name="Martin A.C."/>
            <person name="Harkess A."/>
            <person name="Leebens-Mack J."/>
            <person name="Louveau T."/>
            <person name="Stephenson M.J."/>
            <person name="Osbourn A."/>
        </authorList>
    </citation>
    <scope>NUCLEOTIDE SEQUENCE</scope>
    <source>
        <strain evidence="3">S10</strain>
    </source>
</reference>
<dbReference type="Proteomes" id="UP001163823">
    <property type="component" value="Chromosome 11"/>
</dbReference>
<dbReference type="Gene3D" id="3.40.50.720">
    <property type="entry name" value="NAD(P)-binding Rossmann-like Domain"/>
    <property type="match status" value="1"/>
</dbReference>
<dbReference type="GO" id="GO:0004665">
    <property type="term" value="F:prephenate dehydrogenase (NADP+) activity"/>
    <property type="evidence" value="ECO:0007669"/>
    <property type="project" value="InterPro"/>
</dbReference>
<dbReference type="InterPro" id="IPR028939">
    <property type="entry name" value="P5C_Rdtase_cat_N"/>
</dbReference>
<dbReference type="Pfam" id="PF26213">
    <property type="entry name" value="TYRAAT1_C"/>
    <property type="match status" value="1"/>
</dbReference>
<dbReference type="InterPro" id="IPR003099">
    <property type="entry name" value="Prephen_DH"/>
</dbReference>
<gene>
    <name evidence="3" type="ORF">O6P43_027905</name>
</gene>
<proteinExistence type="predicted"/>
<dbReference type="PROSITE" id="PS51176">
    <property type="entry name" value="PDH_ADH"/>
    <property type="match status" value="1"/>
</dbReference>
<evidence type="ECO:0000256" key="1">
    <source>
        <dbReference type="ARBA" id="ARBA00023002"/>
    </source>
</evidence>
<dbReference type="Pfam" id="PF03807">
    <property type="entry name" value="F420_oxidored"/>
    <property type="match status" value="1"/>
</dbReference>
<evidence type="ECO:0000313" key="3">
    <source>
        <dbReference type="EMBL" id="KAJ7951929.1"/>
    </source>
</evidence>
<dbReference type="KEGG" id="qsa:O6P43_027905"/>
<dbReference type="PANTHER" id="PTHR43207:SF4">
    <property type="entry name" value="AROGENATE DEHYDROGENASE 2, CHLOROPLASTIC"/>
    <property type="match status" value="1"/>
</dbReference>
<dbReference type="PANTHER" id="PTHR43207">
    <property type="entry name" value="AROGENATE DEHYDROGENASE-RELATED"/>
    <property type="match status" value="1"/>
</dbReference>
<dbReference type="AlphaFoldDB" id="A0AAD7PEG4"/>
<keyword evidence="1" id="KW-0560">Oxidoreductase</keyword>
<evidence type="ECO:0000313" key="4">
    <source>
        <dbReference type="Proteomes" id="UP001163823"/>
    </source>
</evidence>
<dbReference type="InterPro" id="IPR059064">
    <property type="entry name" value="TYRAAT2_C"/>
</dbReference>
<keyword evidence="4" id="KW-1185">Reference proteome</keyword>
<sequence length="370" mass="42321">MVSLSSIHFSQTKTCIPSIFHPIFSQSLPLTLKPTRTSPVLQPLSIQCVNTLQPGKLAIDQIQSQSQKSNSLKIAIIGFGNFGQFLAKTFVNQGHTVLASSRFNHSETAQKIGVSFFSNMFDLCEQHPQIILLCTSILSTEEVVKSIPFHRLQKGTLFVDVLSVKEHPKLLLLEHLPIEFNILCTHPMFGPQTAAHSWDGFPFMFDKVRIGKDGYDRCEKFLEIFRIKGCKMVEMSCTEHDRHIAKSQFVAHTIGRLLKMYGLESTPINTKGFETLLNMVNYTTNNSFDLYCGLFYYNKNTRVELEKMEAAFDLLKKEVYGNILEFSRKQAYEKEKLEEVLEEKQPVQQKLLQFELETDLFRSTSPTLMK</sequence>
<dbReference type="GO" id="GO:0008977">
    <property type="term" value="F:prephenate dehydrogenase (NAD+) activity"/>
    <property type="evidence" value="ECO:0007669"/>
    <property type="project" value="InterPro"/>
</dbReference>
<dbReference type="InterPro" id="IPR036291">
    <property type="entry name" value="NAD(P)-bd_dom_sf"/>
</dbReference>
<feature type="domain" description="Prephenate/arogenate dehydrogenase" evidence="2">
    <location>
        <begin position="72"/>
        <end position="349"/>
    </location>
</feature>
<comment type="caution">
    <text evidence="3">The sequence shown here is derived from an EMBL/GenBank/DDBJ whole genome shotgun (WGS) entry which is preliminary data.</text>
</comment>
<dbReference type="SUPFAM" id="SSF51735">
    <property type="entry name" value="NAD(P)-binding Rossmann-fold domains"/>
    <property type="match status" value="1"/>
</dbReference>
<dbReference type="EMBL" id="JARAOO010000011">
    <property type="protein sequence ID" value="KAJ7951929.1"/>
    <property type="molecule type" value="Genomic_DNA"/>
</dbReference>
<dbReference type="GO" id="GO:0033730">
    <property type="term" value="F:arogenate dehydrogenase (NADP+) activity"/>
    <property type="evidence" value="ECO:0007669"/>
    <property type="project" value="InterPro"/>
</dbReference>
<protein>
    <submittedName>
        <fullName evidence="3">Arogenate dehydrogenase</fullName>
    </submittedName>
</protein>
<dbReference type="GO" id="GO:0006571">
    <property type="term" value="P:tyrosine biosynthetic process"/>
    <property type="evidence" value="ECO:0007669"/>
    <property type="project" value="InterPro"/>
</dbReference>